<name>A0A366JLY4_CYTFI</name>
<comment type="caution">
    <text evidence="1">The sequence shown here is derived from an EMBL/GenBank/DDBJ whole genome shotgun (WGS) entry which is preliminary data.</text>
</comment>
<dbReference type="AlphaFoldDB" id="A0A366JLY4"/>
<proteinExistence type="predicted"/>
<keyword evidence="2" id="KW-1185">Reference proteome</keyword>
<sequence>MKMMKAISSLINGLGSDSELIIAAGSGEQLELSAMDFLKGSNTVRGSFTVQAKDIQEAVKFSVSTDVRPMIETLPLERASEAYDKMMAASTGFRAVLKISE</sequence>
<dbReference type="Proteomes" id="UP000252731">
    <property type="component" value="Unassembled WGS sequence"/>
</dbReference>
<dbReference type="RefSeq" id="WP_243856248.1">
    <property type="nucleotide sequence ID" value="NZ_QNSF01000013.1"/>
</dbReference>
<dbReference type="Gene3D" id="3.90.180.10">
    <property type="entry name" value="Medium-chain alcohol dehydrogenases, catalytic domain"/>
    <property type="match status" value="1"/>
</dbReference>
<evidence type="ECO:0000313" key="2">
    <source>
        <dbReference type="Proteomes" id="UP000252731"/>
    </source>
</evidence>
<gene>
    <name evidence="1" type="ORF">DFO70_11313</name>
</gene>
<organism evidence="1 2">
    <name type="scientific">Cytobacillus firmus</name>
    <name type="common">Bacillus firmus</name>
    <dbReference type="NCBI Taxonomy" id="1399"/>
    <lineage>
        <taxon>Bacteria</taxon>
        <taxon>Bacillati</taxon>
        <taxon>Bacillota</taxon>
        <taxon>Bacilli</taxon>
        <taxon>Bacillales</taxon>
        <taxon>Bacillaceae</taxon>
        <taxon>Cytobacillus</taxon>
    </lineage>
</organism>
<dbReference type="Gene3D" id="3.40.50.720">
    <property type="entry name" value="NAD(P)-binding Rossmann-like Domain"/>
    <property type="match status" value="1"/>
</dbReference>
<dbReference type="EMBL" id="QNSF01000013">
    <property type="protein sequence ID" value="RBP88690.1"/>
    <property type="molecule type" value="Genomic_DNA"/>
</dbReference>
<reference evidence="1 2" key="1">
    <citation type="submission" date="2018-06" db="EMBL/GenBank/DDBJ databases">
        <title>Freshwater and sediment microbial communities from various areas in North America, analyzing microbe dynamics in response to fracking.</title>
        <authorList>
            <person name="Lamendella R."/>
        </authorList>
    </citation>
    <scope>NUCLEOTIDE SEQUENCE [LARGE SCALE GENOMIC DNA]</scope>
    <source>
        <strain evidence="1 2">14_TX</strain>
    </source>
</reference>
<protein>
    <recommendedName>
        <fullName evidence="3">Alcohol dehydrogenase</fullName>
    </recommendedName>
</protein>
<evidence type="ECO:0000313" key="1">
    <source>
        <dbReference type="EMBL" id="RBP88690.1"/>
    </source>
</evidence>
<accession>A0A366JLY4</accession>
<evidence type="ECO:0008006" key="3">
    <source>
        <dbReference type="Google" id="ProtNLM"/>
    </source>
</evidence>